<evidence type="ECO:0000256" key="7">
    <source>
        <dbReference type="ARBA" id="ARBA00023163"/>
    </source>
</evidence>
<name>A0AAV9XV71_9CRYT</name>
<keyword evidence="6" id="KW-0805">Transcription regulation</keyword>
<sequence length="424" mass="49321">MFRNSEAAGFEIANIFERSEILRNRYHFKCKRTKLTYCTCLEGEKSFYFSGDRQLNSMYNDILHGQSTNIPALLKLLSEGSRMKDELRIRMLKSVEETVIREREEFNREFEKKQAEERKIRERLDELRKERILNRYKLVSLVYQSPNSNYNNNNDSNTVGVNVETANKLKCESSECLYKKGKRSRAKGEDSNREEVSMNTRARGKARMAEVIEESCDQYSEDGEEVNGEENEQVKEFFECNSCKKTYHSTCCHSEISLRVKHSFPWKCSECSSCTVCGENNKKNLQVLCNICSRPFHIACLNPKLSRVPKGIWICNDCNICSRCHNVIDFPISNGKICLDDIPEGFEFIDTKFGTRICINCDIVMNNNLDYNIKDMEWNNDLICNVCNEILSNRGNRICSLCRFAVHDNCFHKQICKLCLEQKS</sequence>
<comment type="subcellular location">
    <subcellularLocation>
        <location evidence="1">Nucleus</location>
    </subcellularLocation>
</comment>
<dbReference type="EMBL" id="JAWDEY010000033">
    <property type="protein sequence ID" value="KAK6588389.1"/>
    <property type="molecule type" value="Genomic_DNA"/>
</dbReference>
<evidence type="ECO:0000256" key="1">
    <source>
        <dbReference type="ARBA" id="ARBA00004123"/>
    </source>
</evidence>
<keyword evidence="8" id="KW-0539">Nucleus</keyword>
<keyword evidence="5" id="KW-0862">Zinc</keyword>
<keyword evidence="3" id="KW-0677">Repeat</keyword>
<dbReference type="SUPFAM" id="SSF57903">
    <property type="entry name" value="FYVE/PHD zinc finger"/>
    <property type="match status" value="1"/>
</dbReference>
<proteinExistence type="predicted"/>
<dbReference type="AlphaFoldDB" id="A0AAV9XV71"/>
<organism evidence="13 14">
    <name type="scientific">Cryptosporidium xiaoi</name>
    <dbReference type="NCBI Taxonomy" id="659607"/>
    <lineage>
        <taxon>Eukaryota</taxon>
        <taxon>Sar</taxon>
        <taxon>Alveolata</taxon>
        <taxon>Apicomplexa</taxon>
        <taxon>Conoidasida</taxon>
        <taxon>Coccidia</taxon>
        <taxon>Eucoccidiorida</taxon>
        <taxon>Eimeriorina</taxon>
        <taxon>Cryptosporidiidae</taxon>
        <taxon>Cryptosporidium</taxon>
    </lineage>
</organism>
<protein>
    <submittedName>
        <fullName evidence="13">PHD domain protein</fullName>
    </submittedName>
</protein>
<keyword evidence="10" id="KW-0175">Coiled coil</keyword>
<feature type="coiled-coil region" evidence="10">
    <location>
        <begin position="96"/>
        <end position="130"/>
    </location>
</feature>
<dbReference type="Gene3D" id="3.30.40.10">
    <property type="entry name" value="Zinc/RING finger domain, C3HC4 (zinc finger)"/>
    <property type="match status" value="1"/>
</dbReference>
<evidence type="ECO:0000256" key="2">
    <source>
        <dbReference type="ARBA" id="ARBA00022723"/>
    </source>
</evidence>
<feature type="domain" description="PHD-type" evidence="11">
    <location>
        <begin position="271"/>
        <end position="321"/>
    </location>
</feature>
<evidence type="ECO:0000256" key="4">
    <source>
        <dbReference type="ARBA" id="ARBA00022771"/>
    </source>
</evidence>
<keyword evidence="2" id="KW-0479">Metal-binding</keyword>
<evidence type="ECO:0000259" key="11">
    <source>
        <dbReference type="PROSITE" id="PS50016"/>
    </source>
</evidence>
<accession>A0AAV9XV71</accession>
<dbReference type="Proteomes" id="UP001311799">
    <property type="component" value="Unassembled WGS sequence"/>
</dbReference>
<dbReference type="InterPro" id="IPR019787">
    <property type="entry name" value="Znf_PHD-finger"/>
</dbReference>
<dbReference type="PROSITE" id="PS50016">
    <property type="entry name" value="ZF_PHD_2"/>
    <property type="match status" value="1"/>
</dbReference>
<gene>
    <name evidence="13" type="ORF">RS030_5711</name>
</gene>
<evidence type="ECO:0000313" key="13">
    <source>
        <dbReference type="EMBL" id="KAK6588389.1"/>
    </source>
</evidence>
<dbReference type="GO" id="GO:0008270">
    <property type="term" value="F:zinc ion binding"/>
    <property type="evidence" value="ECO:0007669"/>
    <property type="project" value="UniProtKB-KW"/>
</dbReference>
<dbReference type="PANTHER" id="PTHR45888:SF4">
    <property type="entry name" value="PHD FINGER PROTEIN 10"/>
    <property type="match status" value="1"/>
</dbReference>
<evidence type="ECO:0000256" key="10">
    <source>
        <dbReference type="SAM" id="Coils"/>
    </source>
</evidence>
<dbReference type="InterPro" id="IPR001965">
    <property type="entry name" value="Znf_PHD"/>
</dbReference>
<keyword evidence="7" id="KW-0804">Transcription</keyword>
<reference evidence="13 14" key="1">
    <citation type="submission" date="2023-10" db="EMBL/GenBank/DDBJ databases">
        <title>Comparative genomics analysis reveals potential genetic determinants of host preference in Cryptosporidium xiaoi.</title>
        <authorList>
            <person name="Xiao L."/>
            <person name="Li J."/>
        </authorList>
    </citation>
    <scope>NUCLEOTIDE SEQUENCE [LARGE SCALE GENOMIC DNA]</scope>
    <source>
        <strain evidence="13 14">52996</strain>
    </source>
</reference>
<comment type="caution">
    <text evidence="13">The sequence shown here is derived from an EMBL/GenBank/DDBJ whole genome shotgun (WGS) entry which is preliminary data.</text>
</comment>
<dbReference type="Pfam" id="PF00628">
    <property type="entry name" value="PHD"/>
    <property type="match status" value="1"/>
</dbReference>
<keyword evidence="4 9" id="KW-0863">Zinc-finger</keyword>
<dbReference type="InterPro" id="IPR013083">
    <property type="entry name" value="Znf_RING/FYVE/PHD"/>
</dbReference>
<dbReference type="GO" id="GO:0005634">
    <property type="term" value="C:nucleus"/>
    <property type="evidence" value="ECO:0007669"/>
    <property type="project" value="UniProtKB-SubCell"/>
</dbReference>
<dbReference type="InterPro" id="IPR011011">
    <property type="entry name" value="Znf_FYVE_PHD"/>
</dbReference>
<evidence type="ECO:0000256" key="5">
    <source>
        <dbReference type="ARBA" id="ARBA00022833"/>
    </source>
</evidence>
<feature type="domain" description="Phorbol-ester/DAG-type" evidence="12">
    <location>
        <begin position="370"/>
        <end position="419"/>
    </location>
</feature>
<evidence type="ECO:0000256" key="8">
    <source>
        <dbReference type="ARBA" id="ARBA00023242"/>
    </source>
</evidence>
<keyword evidence="14" id="KW-1185">Reference proteome</keyword>
<dbReference type="PROSITE" id="PS50081">
    <property type="entry name" value="ZF_DAG_PE_2"/>
    <property type="match status" value="1"/>
</dbReference>
<dbReference type="InterPro" id="IPR002219">
    <property type="entry name" value="PKC_DAG/PE"/>
</dbReference>
<evidence type="ECO:0000313" key="14">
    <source>
        <dbReference type="Proteomes" id="UP001311799"/>
    </source>
</evidence>
<dbReference type="SMART" id="SM00249">
    <property type="entry name" value="PHD"/>
    <property type="match status" value="2"/>
</dbReference>
<dbReference type="PANTHER" id="PTHR45888">
    <property type="entry name" value="HL01030P-RELATED"/>
    <property type="match status" value="1"/>
</dbReference>
<evidence type="ECO:0000256" key="3">
    <source>
        <dbReference type="ARBA" id="ARBA00022737"/>
    </source>
</evidence>
<evidence type="ECO:0000256" key="6">
    <source>
        <dbReference type="ARBA" id="ARBA00023015"/>
    </source>
</evidence>
<evidence type="ECO:0000259" key="12">
    <source>
        <dbReference type="PROSITE" id="PS50081"/>
    </source>
</evidence>
<evidence type="ECO:0000256" key="9">
    <source>
        <dbReference type="PROSITE-ProRule" id="PRU00146"/>
    </source>
</evidence>